<organism evidence="2 3">
    <name type="scientific">Sphaerochaeta associata</name>
    <dbReference type="NCBI Taxonomy" id="1129264"/>
    <lineage>
        <taxon>Bacteria</taxon>
        <taxon>Pseudomonadati</taxon>
        <taxon>Spirochaetota</taxon>
        <taxon>Spirochaetia</taxon>
        <taxon>Spirochaetales</taxon>
        <taxon>Sphaerochaetaceae</taxon>
        <taxon>Sphaerochaeta</taxon>
    </lineage>
</organism>
<dbReference type="Pfam" id="PF07374">
    <property type="entry name" value="DUF1492"/>
    <property type="match status" value="1"/>
</dbReference>
<dbReference type="InterPro" id="IPR010861">
    <property type="entry name" value="DUF1492"/>
</dbReference>
<protein>
    <submittedName>
        <fullName evidence="2">DUF1492 domain-containing protein</fullName>
    </submittedName>
</protein>
<proteinExistence type="predicted"/>
<evidence type="ECO:0000256" key="1">
    <source>
        <dbReference type="SAM" id="Coils"/>
    </source>
</evidence>
<name>A0ABY4DAL6_9SPIR</name>
<gene>
    <name evidence="2" type="ORF">MUG09_11060</name>
</gene>
<dbReference type="Proteomes" id="UP000829708">
    <property type="component" value="Chromosome"/>
</dbReference>
<dbReference type="RefSeq" id="WP_244771488.1">
    <property type="nucleotide sequence ID" value="NZ_CP094929.1"/>
</dbReference>
<evidence type="ECO:0000313" key="3">
    <source>
        <dbReference type="Proteomes" id="UP000829708"/>
    </source>
</evidence>
<sequence length="136" mass="15855">MKAKEYLSQAWYLDKRIKTKERQLDWLKSHAVYVSPKLTEVAKAPSIRRSPVEEAVVRITELENEINTSIAQLMRLKTEIAEAIRSVNSMECETLLEMRYITFLGWDQIASQLNYSQDYIYHLHRKALALVRVPGS</sequence>
<keyword evidence="1" id="KW-0175">Coiled coil</keyword>
<reference evidence="3" key="1">
    <citation type="journal article" date="2024" name="J Bioinform Genom">
        <title>Complete genome sequence of the type strain bacterium Sphaerochaeta associata GLS2t (VKM B-2742)t.</title>
        <authorList>
            <person name="Troshina O.Y."/>
            <person name="Tepeeva A.N."/>
            <person name="Arzamasceva V.O."/>
            <person name="Whitman W.B."/>
            <person name="Varghese N."/>
            <person name="Shapiro N."/>
            <person name="Woyke T."/>
            <person name="Kripides N.C."/>
            <person name="Vasilenko O.V."/>
        </authorList>
    </citation>
    <scope>NUCLEOTIDE SEQUENCE [LARGE SCALE GENOMIC DNA]</scope>
    <source>
        <strain evidence="3">GLS2T</strain>
    </source>
</reference>
<evidence type="ECO:0000313" key="2">
    <source>
        <dbReference type="EMBL" id="UOM50094.1"/>
    </source>
</evidence>
<feature type="coiled-coil region" evidence="1">
    <location>
        <begin position="52"/>
        <end position="93"/>
    </location>
</feature>
<dbReference type="EMBL" id="CP094929">
    <property type="protein sequence ID" value="UOM50094.1"/>
    <property type="molecule type" value="Genomic_DNA"/>
</dbReference>
<keyword evidence="3" id="KW-1185">Reference proteome</keyword>
<accession>A0ABY4DAL6</accession>